<feature type="compositionally biased region" description="Polar residues" evidence="4">
    <location>
        <begin position="283"/>
        <end position="298"/>
    </location>
</feature>
<dbReference type="Gene3D" id="1.20.1560.10">
    <property type="entry name" value="ABC transporter type 1, transmembrane domain"/>
    <property type="match status" value="1"/>
</dbReference>
<dbReference type="SUPFAM" id="SSF90123">
    <property type="entry name" value="ABC transporter transmembrane region"/>
    <property type="match status" value="1"/>
</dbReference>
<name>A0ABY9BTS8_VITVI</name>
<protein>
    <recommendedName>
        <fullName evidence="6">ABC transmembrane type-1 domain-containing protein</fullName>
    </recommendedName>
</protein>
<evidence type="ECO:0000256" key="3">
    <source>
        <dbReference type="ARBA" id="ARBA00023136"/>
    </source>
</evidence>
<dbReference type="PROSITE" id="PS50929">
    <property type="entry name" value="ABC_TM1F"/>
    <property type="match status" value="1"/>
</dbReference>
<dbReference type="InterPro" id="IPR036640">
    <property type="entry name" value="ABC1_TM_sf"/>
</dbReference>
<dbReference type="Pfam" id="PF04801">
    <property type="entry name" value="RPC5"/>
    <property type="match status" value="1"/>
</dbReference>
<dbReference type="InterPro" id="IPR006886">
    <property type="entry name" value="RNA_pol_III_Rpc5"/>
</dbReference>
<evidence type="ECO:0000256" key="1">
    <source>
        <dbReference type="ARBA" id="ARBA00022692"/>
    </source>
</evidence>
<dbReference type="EMBL" id="CP126651">
    <property type="protein sequence ID" value="WJZ85982.1"/>
    <property type="molecule type" value="Genomic_DNA"/>
</dbReference>
<feature type="region of interest" description="Disordered" evidence="4">
    <location>
        <begin position="279"/>
        <end position="341"/>
    </location>
</feature>
<keyword evidence="8" id="KW-1185">Reference proteome</keyword>
<evidence type="ECO:0000256" key="5">
    <source>
        <dbReference type="SAM" id="Phobius"/>
    </source>
</evidence>
<dbReference type="Proteomes" id="UP001227230">
    <property type="component" value="Chromosome 4"/>
</dbReference>
<dbReference type="InterPro" id="IPR011527">
    <property type="entry name" value="ABC1_TM_dom"/>
</dbReference>
<keyword evidence="2 5" id="KW-1133">Transmembrane helix</keyword>
<evidence type="ECO:0000259" key="6">
    <source>
        <dbReference type="PROSITE" id="PS50929"/>
    </source>
</evidence>
<evidence type="ECO:0000256" key="4">
    <source>
        <dbReference type="SAM" id="MobiDB-lite"/>
    </source>
</evidence>
<feature type="domain" description="ABC transmembrane type-1" evidence="6">
    <location>
        <begin position="1"/>
        <end position="94"/>
    </location>
</feature>
<dbReference type="Pfam" id="PF04366">
    <property type="entry name" value="Ysc84"/>
    <property type="match status" value="1"/>
</dbReference>
<organism evidence="7 8">
    <name type="scientific">Vitis vinifera</name>
    <name type="common">Grape</name>
    <dbReference type="NCBI Taxonomy" id="29760"/>
    <lineage>
        <taxon>Eukaryota</taxon>
        <taxon>Viridiplantae</taxon>
        <taxon>Streptophyta</taxon>
        <taxon>Embryophyta</taxon>
        <taxon>Tracheophyta</taxon>
        <taxon>Spermatophyta</taxon>
        <taxon>Magnoliopsida</taxon>
        <taxon>eudicotyledons</taxon>
        <taxon>Gunneridae</taxon>
        <taxon>Pentapetalae</taxon>
        <taxon>rosids</taxon>
        <taxon>Vitales</taxon>
        <taxon>Vitaceae</taxon>
        <taxon>Viteae</taxon>
        <taxon>Vitis</taxon>
    </lineage>
</organism>
<accession>A0ABY9BTS8</accession>
<evidence type="ECO:0000256" key="2">
    <source>
        <dbReference type="ARBA" id="ARBA00022989"/>
    </source>
</evidence>
<keyword evidence="1 5" id="KW-0812">Transmembrane</keyword>
<evidence type="ECO:0000313" key="7">
    <source>
        <dbReference type="EMBL" id="WJZ85982.1"/>
    </source>
</evidence>
<gene>
    <name evidence="7" type="ORF">VitviT2T_005488</name>
</gene>
<dbReference type="PANTHER" id="PTHR12069">
    <property type="entry name" value="DNA-DIRECTED RNA POLYMERASES III 80 KDA POLYPEPTIDE RNA POLYMERASE III SUBUNIT 5"/>
    <property type="match status" value="1"/>
</dbReference>
<feature type="region of interest" description="Disordered" evidence="4">
    <location>
        <begin position="461"/>
        <end position="481"/>
    </location>
</feature>
<sequence length="1054" mass="117336">MMFSAVLHNEVGWFDEKENSVDTLSMRLANDATFVRAAFSNRFPTFIQARAAVIVAALIGMLLGWRLALVALATLPILVVSVIAQKLWFAGFSRGLRLGEETNGKIYPVLIVKHDVMDWTCTRGWLNLPVDLSMEHEIYKSANTLRSYYQIGGELMDFIIALHDSKAVKTFCSRMHFSLGAGCSATEGPVGRVLEAYLQAGDRGSGMCYTYSCSKGPEIERDIWVQKCLPRAVGQMEIRVDLMDAHLYTFKRAVPQEVLDENGAYQSLQQKHVLRFNPPIPVSLSNQTDSPAGKTSSMDLDDLDGPNRAPVRRPSRFAPKSSKPKLIPKPEPSSQPEPSKLDDVTLINKKEEDSQPPLVKKADEPFASSTQNGVIEMEVEAKAEVEDAMEEDDRDEDPVVREIDVFFTPPPTDDNTKIYVLQYPLRPYWRPYELGERCDEVRVKPASAEVEVDLSIDVDSKNYDPDAPNAQRMKKQTLSTSWKPPQTTGYVVGVLMGNKLHLNPIHAVVQLRPSMEYLSSGGAKRKNNVTGDTNSAVKLEVSNEEESVGSLKKQNKIMGILDEQNTDAAESWVPLKYHSSESDFSARYLQKMVAEDNSPIQFLMSPYEYVNSLCPPGVSNDDNRSKGLSRRFLLSMPLEERFKTLLCEGPPVHRFSALKHFAPDNSVEDVLGVLTKHAHLVQGLWVPKSSLLFPGGQGVAPLARDYILLLFSKGPLINYSQVDVPGSLNKALKGFLSILAVERPSFRDWKFKEPTDVSFMKLHPDIVREQRRVWESLEKQITDIIHGGGRRGPVTKNSGKPSIANKTGTSTKSDGATRATNGTPVRRTAMSAETREALPKALEEVFRLHKVCSFQLICQALRDLAVSKSTSPKVDPRTFVAAAYGADAPQEELHAIISKYATTVHGVYVWKTSEHSEHNPLRKVVVDLFCGKEPNAKLKRADIMEAAKIALKKEITTHEYNKVVSELFFYIDYNYCCKAFEACTHRGCMHSMIKTWNDHNSMPTGKKSSVAGICVTHDFVIHFAVLGSSFSTGAVLWRLVSKVGDIAGNIVCFS</sequence>
<dbReference type="InterPro" id="IPR007461">
    <property type="entry name" value="Ysc84_actin-binding"/>
</dbReference>
<feature type="compositionally biased region" description="Polar residues" evidence="4">
    <location>
        <begin position="795"/>
        <end position="823"/>
    </location>
</feature>
<keyword evidence="3 5" id="KW-0472">Membrane</keyword>
<dbReference type="PANTHER" id="PTHR12069:SF0">
    <property type="entry name" value="DNA-DIRECTED RNA POLYMERASE III SUBUNIT RPC5"/>
    <property type="match status" value="1"/>
</dbReference>
<dbReference type="Pfam" id="PF00664">
    <property type="entry name" value="ABC_membrane"/>
    <property type="match status" value="1"/>
</dbReference>
<proteinExistence type="predicted"/>
<reference evidence="7 8" key="1">
    <citation type="journal article" date="2023" name="Hortic Res">
        <title>The complete reference genome for grapevine (Vitis vinifera L.) genetics and breeding.</title>
        <authorList>
            <person name="Shi X."/>
            <person name="Cao S."/>
            <person name="Wang X."/>
            <person name="Huang S."/>
            <person name="Wang Y."/>
            <person name="Liu Z."/>
            <person name="Liu W."/>
            <person name="Leng X."/>
            <person name="Peng Y."/>
            <person name="Wang N."/>
            <person name="Wang Y."/>
            <person name="Ma Z."/>
            <person name="Xu X."/>
            <person name="Zhang F."/>
            <person name="Xue H."/>
            <person name="Zhong H."/>
            <person name="Wang Y."/>
            <person name="Zhang K."/>
            <person name="Velt A."/>
            <person name="Avia K."/>
            <person name="Holtgrawe D."/>
            <person name="Grimplet J."/>
            <person name="Matus J.T."/>
            <person name="Ware D."/>
            <person name="Wu X."/>
            <person name="Wang H."/>
            <person name="Liu C."/>
            <person name="Fang Y."/>
            <person name="Rustenholz C."/>
            <person name="Cheng Z."/>
            <person name="Xiao H."/>
            <person name="Zhou Y."/>
        </authorList>
    </citation>
    <scope>NUCLEOTIDE SEQUENCE [LARGE SCALE GENOMIC DNA]</scope>
    <source>
        <strain evidence="8">cv. Pinot noir / PN40024</strain>
        <tissue evidence="7">Leaf</tissue>
    </source>
</reference>
<feature type="transmembrane region" description="Helical" evidence="5">
    <location>
        <begin position="51"/>
        <end position="84"/>
    </location>
</feature>
<feature type="region of interest" description="Disordered" evidence="4">
    <location>
        <begin position="785"/>
        <end position="832"/>
    </location>
</feature>
<evidence type="ECO:0000313" key="8">
    <source>
        <dbReference type="Proteomes" id="UP001227230"/>
    </source>
</evidence>